<proteinExistence type="predicted"/>
<protein>
    <submittedName>
        <fullName evidence="1">Uncharacterized protein</fullName>
    </submittedName>
</protein>
<name>A0A7G9YX28_9EURY</name>
<dbReference type="EMBL" id="MT631513">
    <property type="protein sequence ID" value="QNO52562.1"/>
    <property type="molecule type" value="Genomic_DNA"/>
</dbReference>
<evidence type="ECO:0000313" key="1">
    <source>
        <dbReference type="EMBL" id="QNO52562.1"/>
    </source>
</evidence>
<organism evidence="1">
    <name type="scientific">Candidatus Methanophagaceae archaeon ANME-1 ERB6</name>
    <dbReference type="NCBI Taxonomy" id="2759912"/>
    <lineage>
        <taxon>Archaea</taxon>
        <taxon>Methanobacteriati</taxon>
        <taxon>Methanobacteriota</taxon>
        <taxon>Stenosarchaea group</taxon>
        <taxon>Methanomicrobia</taxon>
        <taxon>Candidatus Methanophagales</taxon>
        <taxon>Candidatus Methanophagaceae</taxon>
    </lineage>
</organism>
<accession>A0A7G9YX28</accession>
<dbReference type="AlphaFoldDB" id="A0A7G9YX28"/>
<reference evidence="1" key="1">
    <citation type="submission" date="2020-06" db="EMBL/GenBank/DDBJ databases">
        <title>Unique genomic features of the anaerobic methanotrophic archaea.</title>
        <authorList>
            <person name="Chadwick G.L."/>
            <person name="Skennerton C.T."/>
            <person name="Laso-Perez R."/>
            <person name="Leu A.O."/>
            <person name="Speth D.R."/>
            <person name="Yu H."/>
            <person name="Morgan-Lang C."/>
            <person name="Hatzenpichler R."/>
            <person name="Goudeau D."/>
            <person name="Malmstrom R."/>
            <person name="Brazelton W.J."/>
            <person name="Woyke T."/>
            <person name="Hallam S.J."/>
            <person name="Tyson G.W."/>
            <person name="Wegener G."/>
            <person name="Boetius A."/>
            <person name="Orphan V."/>
        </authorList>
    </citation>
    <scope>NUCLEOTIDE SEQUENCE</scope>
</reference>
<sequence length="115" mass="13096">MDFCIYRRFDFEVNKNIGIMAKEVIIEADAKEVADKIILAARDAINEADLEFNTEHILKNVLDRLGIANYASYEFRTGKGTLVEGRIDALYGRVVIEYERPGTFEHPAGFNHAKE</sequence>
<gene>
    <name evidence="1" type="ORF">BJKGENCM_00052</name>
</gene>